<accession>A0A7D7PDS8</accession>
<evidence type="ECO:0000313" key="2">
    <source>
        <dbReference type="Proteomes" id="UP000514533"/>
    </source>
</evidence>
<dbReference type="Proteomes" id="UP000514533">
    <property type="component" value="Chromosome"/>
</dbReference>
<gene>
    <name evidence="1" type="ORF">HVV39_07045</name>
</gene>
<name>A0A7D7PDS8_ECOLX</name>
<reference evidence="1 2" key="1">
    <citation type="submission" date="2020-06" db="EMBL/GenBank/DDBJ databases">
        <title>REHAB project genomes.</title>
        <authorList>
            <person name="Shaw L.P."/>
        </authorList>
    </citation>
    <scope>NUCLEOTIDE SEQUENCE [LARGE SCALE GENOMIC DNA]</scope>
    <source>
        <strain evidence="1 2">RHB01-C20</strain>
    </source>
</reference>
<dbReference type="AlphaFoldDB" id="A0A7D7PDS8"/>
<sequence>MNMLLKKIFCSLLPDPQVSDSENEDNPHPLHGISENITHAEEENPYSSLLSLPNVRTLFWHEDPRAK</sequence>
<organism evidence="1 2">
    <name type="scientific">Escherichia coli</name>
    <dbReference type="NCBI Taxonomy" id="562"/>
    <lineage>
        <taxon>Bacteria</taxon>
        <taxon>Pseudomonadati</taxon>
        <taxon>Pseudomonadota</taxon>
        <taxon>Gammaproteobacteria</taxon>
        <taxon>Enterobacterales</taxon>
        <taxon>Enterobacteriaceae</taxon>
        <taxon>Escherichia</taxon>
    </lineage>
</organism>
<proteinExistence type="predicted"/>
<dbReference type="RefSeq" id="WP_001305690.1">
    <property type="nucleotide sequence ID" value="NZ_CADIHN010000003.1"/>
</dbReference>
<protein>
    <submittedName>
        <fullName evidence="1">Uncharacterized protein</fullName>
    </submittedName>
</protein>
<dbReference type="EMBL" id="CP055981">
    <property type="protein sequence ID" value="QMS37782.1"/>
    <property type="molecule type" value="Genomic_DNA"/>
</dbReference>
<evidence type="ECO:0000313" key="1">
    <source>
        <dbReference type="EMBL" id="QMS37782.1"/>
    </source>
</evidence>